<gene>
    <name evidence="1" type="ORF">MLD38_028887</name>
</gene>
<evidence type="ECO:0000313" key="1">
    <source>
        <dbReference type="EMBL" id="KAI4330614.1"/>
    </source>
</evidence>
<dbReference type="Proteomes" id="UP001057402">
    <property type="component" value="Chromosome 8"/>
</dbReference>
<organism evidence="1 2">
    <name type="scientific">Melastoma candidum</name>
    <dbReference type="NCBI Taxonomy" id="119954"/>
    <lineage>
        <taxon>Eukaryota</taxon>
        <taxon>Viridiplantae</taxon>
        <taxon>Streptophyta</taxon>
        <taxon>Embryophyta</taxon>
        <taxon>Tracheophyta</taxon>
        <taxon>Spermatophyta</taxon>
        <taxon>Magnoliopsida</taxon>
        <taxon>eudicotyledons</taxon>
        <taxon>Gunneridae</taxon>
        <taxon>Pentapetalae</taxon>
        <taxon>rosids</taxon>
        <taxon>malvids</taxon>
        <taxon>Myrtales</taxon>
        <taxon>Melastomataceae</taxon>
        <taxon>Melastomatoideae</taxon>
        <taxon>Melastomateae</taxon>
        <taxon>Melastoma</taxon>
    </lineage>
</organism>
<comment type="caution">
    <text evidence="1">The sequence shown here is derived from an EMBL/GenBank/DDBJ whole genome shotgun (WGS) entry which is preliminary data.</text>
</comment>
<dbReference type="EMBL" id="CM042887">
    <property type="protein sequence ID" value="KAI4330614.1"/>
    <property type="molecule type" value="Genomic_DNA"/>
</dbReference>
<accession>A0ACB9N2A9</accession>
<name>A0ACB9N2A9_9MYRT</name>
<keyword evidence="2" id="KW-1185">Reference proteome</keyword>
<protein>
    <submittedName>
        <fullName evidence="1">Uncharacterized protein</fullName>
    </submittedName>
</protein>
<sequence length="328" mass="36307">MQRRSTDRILPSQRGSHVNRNGLALPANKSPLSPFPVGGRTLPSKWDDAERWICSPASAAPANNPDGLRKPKSKSGPLCRPNFPNPSSSSSSNATLVPSSSASALYCFSPFDTGVVSADEVMLRFRSGVLDEIFNGVKRGSDEADDPCAVSRRDMAMQTSPMRSFCSMPEARASFPHIPPPSSRGEFPVKPEVRDVAVDKRASIMSWSKAPGKIEWTGNGDRSDSFSQAEVEDSSWQFGDTAKAVSWVEREQARIAAWENLQKAKAEAAIRKLEMKLEKKRSTAMERILSKLRAAERKAQEMRESLAQERDALRWTKPLSSWFRCDAF</sequence>
<proteinExistence type="predicted"/>
<reference evidence="2" key="1">
    <citation type="journal article" date="2023" name="Front. Plant Sci.">
        <title>Chromosomal-level genome assembly of Melastoma candidum provides insights into trichome evolution.</title>
        <authorList>
            <person name="Zhong Y."/>
            <person name="Wu W."/>
            <person name="Sun C."/>
            <person name="Zou P."/>
            <person name="Liu Y."/>
            <person name="Dai S."/>
            <person name="Zhou R."/>
        </authorList>
    </citation>
    <scope>NUCLEOTIDE SEQUENCE [LARGE SCALE GENOMIC DNA]</scope>
</reference>
<evidence type="ECO:0000313" key="2">
    <source>
        <dbReference type="Proteomes" id="UP001057402"/>
    </source>
</evidence>